<dbReference type="InterPro" id="IPR025938">
    <property type="entry name" value="RRXRR_dom"/>
</dbReference>
<evidence type="ECO:0000259" key="1">
    <source>
        <dbReference type="Pfam" id="PF14239"/>
    </source>
</evidence>
<comment type="caution">
    <text evidence="2">The sequence shown here is derived from an EMBL/GenBank/DDBJ whole genome shotgun (WGS) entry which is preliminary data.</text>
</comment>
<dbReference type="RefSeq" id="WP_152088537.1">
    <property type="nucleotide sequence ID" value="NZ_BIMW01000091.1"/>
</dbReference>
<dbReference type="Proteomes" id="UP000326169">
    <property type="component" value="Unassembled WGS sequence"/>
</dbReference>
<name>A0A5M3T8U2_LIMPL</name>
<sequence>MFDSVGEETQTRKRFITMLRVPVLSPSGKPLMPTKPSRARRWIRDGVAVGKWSDLGVFYVQLTQQPSGEETQPIAVGVDPGKLYSSVGVQSPKATLFLAHLVLPFPAVKDRMKQRRMMRRGRRGRRINRNWAYSQRAHRQKRFNNRRQNKLPPSIRANRQLELRVVTELCRLFPVSNIVYEYVKAKGSKSFSPVMVGQKVMLGWLSKLAQVKTQFGYETANLRTALRLVKSKDKSAQTPETHAVDGLTLACSELVKYEPFHTANTHGHTWKGLVQLTPSIFKVIRRPPISRRQLHLMVPAKGGVRRKYGGTTTRHGVRKGDIVRAEMAGRVIVGWVSGDTHRQVSVSDLNWKRLGQFTASKVSLIARSTNLVVSGALNPTQPPLLSLPHLLREDGGFSENF</sequence>
<dbReference type="EMBL" id="BIMW01000091">
    <property type="protein sequence ID" value="GCE94226.1"/>
    <property type="molecule type" value="Genomic_DNA"/>
</dbReference>
<organism evidence="2 3">
    <name type="scientific">Limnospira platensis NIES-46</name>
    <dbReference type="NCBI Taxonomy" id="1236695"/>
    <lineage>
        <taxon>Bacteria</taxon>
        <taxon>Bacillati</taxon>
        <taxon>Cyanobacteriota</taxon>
        <taxon>Cyanophyceae</taxon>
        <taxon>Oscillatoriophycideae</taxon>
        <taxon>Oscillatoriales</taxon>
        <taxon>Sirenicapillariaceae</taxon>
        <taxon>Limnospira</taxon>
    </lineage>
</organism>
<dbReference type="GeneID" id="301683128"/>
<dbReference type="Pfam" id="PF14239">
    <property type="entry name" value="RRXRR"/>
    <property type="match status" value="1"/>
</dbReference>
<accession>A0A5M3T8U2</accession>
<protein>
    <recommendedName>
        <fullName evidence="1">RRXRR domain-containing protein</fullName>
    </recommendedName>
</protein>
<reference evidence="2 3" key="1">
    <citation type="journal article" date="2019" name="J Genomics">
        <title>The Draft Genome of a Hydrogen-producing Cyanobacterium, Arthrospira platensis NIES-46.</title>
        <authorList>
            <person name="Suzuki S."/>
            <person name="Yamaguchi H."/>
            <person name="Kawachi M."/>
        </authorList>
    </citation>
    <scope>NUCLEOTIDE SEQUENCE [LARGE SCALE GENOMIC DNA]</scope>
    <source>
        <strain evidence="2 3">NIES-46</strain>
    </source>
</reference>
<proteinExistence type="predicted"/>
<keyword evidence="3" id="KW-1185">Reference proteome</keyword>
<feature type="domain" description="RRXRR" evidence="1">
    <location>
        <begin position="21"/>
        <end position="185"/>
    </location>
</feature>
<gene>
    <name evidence="2" type="ORF">NIES46_22800</name>
</gene>
<evidence type="ECO:0000313" key="3">
    <source>
        <dbReference type="Proteomes" id="UP000326169"/>
    </source>
</evidence>
<evidence type="ECO:0000313" key="2">
    <source>
        <dbReference type="EMBL" id="GCE94226.1"/>
    </source>
</evidence>